<dbReference type="InterPro" id="IPR028098">
    <property type="entry name" value="Glyco_trans_4-like_N"/>
</dbReference>
<dbReference type="GO" id="GO:0016757">
    <property type="term" value="F:glycosyltransferase activity"/>
    <property type="evidence" value="ECO:0007669"/>
    <property type="project" value="InterPro"/>
</dbReference>
<gene>
    <name evidence="3" type="ORF">SAMN04487984_0286</name>
</gene>
<sequence>MKVLHICSYFSTSPIFKQLFDRQIDHDIDIDVYVPIAHEYPSDRIAASGNYTTMARTHHQNDRLFFHYKHHKIFHHLKKQFNFSEYDLIHAHSLFSNGWLAYRLHKMYGIPYMVAVRSADIETFFKKAKWLWPIGMNILRHAEKVIFISQNSYNETFQKYIPPRMQKTLKAKTEVIANGIDNFWHEHRVDQPHREPHRPLRLIATGKLIKAKRLETLAQNVEQLNQTIPAKLEIVGPNWEDSIEENLKSYPHTTYLGAKNKEELVDLYRQADIFTLLSYPETFGLVYVEAMSQGLPVVYTQNEGFDSFFPDYTVGIGIPRNDTAAFISGIQHILTDYSHISETAIVKSQLFQWDDIVKKYLAIYDTIVN</sequence>
<organism evidence="3 4">
    <name type="scientific">Aerococcus suis</name>
    <dbReference type="NCBI Taxonomy" id="371602"/>
    <lineage>
        <taxon>Bacteria</taxon>
        <taxon>Bacillati</taxon>
        <taxon>Bacillota</taxon>
        <taxon>Bacilli</taxon>
        <taxon>Lactobacillales</taxon>
        <taxon>Aerococcaceae</taxon>
        <taxon>Aerococcus</taxon>
    </lineage>
</organism>
<dbReference type="InterPro" id="IPR001296">
    <property type="entry name" value="Glyco_trans_1"/>
</dbReference>
<dbReference type="EMBL" id="FWXK01000001">
    <property type="protein sequence ID" value="SMC30810.1"/>
    <property type="molecule type" value="Genomic_DNA"/>
</dbReference>
<dbReference type="Pfam" id="PF13439">
    <property type="entry name" value="Glyco_transf_4"/>
    <property type="match status" value="1"/>
</dbReference>
<dbReference type="Pfam" id="PF00534">
    <property type="entry name" value="Glycos_transf_1"/>
    <property type="match status" value="1"/>
</dbReference>
<dbReference type="PANTHER" id="PTHR45947:SF3">
    <property type="entry name" value="SULFOQUINOVOSYL TRANSFERASE SQD2"/>
    <property type="match status" value="1"/>
</dbReference>
<protein>
    <submittedName>
        <fullName evidence="3">Glycosyltransferase involved in cell wall bisynthesis</fullName>
    </submittedName>
</protein>
<dbReference type="Proteomes" id="UP000243884">
    <property type="component" value="Unassembled WGS sequence"/>
</dbReference>
<dbReference type="InterPro" id="IPR050194">
    <property type="entry name" value="Glycosyltransferase_grp1"/>
</dbReference>
<proteinExistence type="predicted"/>
<dbReference type="AlphaFoldDB" id="A0A1W1Y3L0"/>
<dbReference type="Gene3D" id="3.40.50.2000">
    <property type="entry name" value="Glycogen Phosphorylase B"/>
    <property type="match status" value="2"/>
</dbReference>
<keyword evidence="3" id="KW-0808">Transferase</keyword>
<feature type="domain" description="Glycosyltransferase subfamily 4-like N-terminal" evidence="2">
    <location>
        <begin position="26"/>
        <end position="181"/>
    </location>
</feature>
<dbReference type="RefSeq" id="WP_084097888.1">
    <property type="nucleotide sequence ID" value="NZ_FWXK01000001.1"/>
</dbReference>
<reference evidence="4" key="1">
    <citation type="submission" date="2017-04" db="EMBL/GenBank/DDBJ databases">
        <authorList>
            <person name="Varghese N."/>
            <person name="Submissions S."/>
        </authorList>
    </citation>
    <scope>NUCLEOTIDE SEQUENCE [LARGE SCALE GENOMIC DNA]</scope>
    <source>
        <strain evidence="4">DSM 21500</strain>
    </source>
</reference>
<evidence type="ECO:0000259" key="2">
    <source>
        <dbReference type="Pfam" id="PF13439"/>
    </source>
</evidence>
<evidence type="ECO:0000313" key="3">
    <source>
        <dbReference type="EMBL" id="SMC30810.1"/>
    </source>
</evidence>
<dbReference type="STRING" id="371602.SAMN04487984_0286"/>
<evidence type="ECO:0000313" key="4">
    <source>
        <dbReference type="Proteomes" id="UP000243884"/>
    </source>
</evidence>
<evidence type="ECO:0000259" key="1">
    <source>
        <dbReference type="Pfam" id="PF00534"/>
    </source>
</evidence>
<keyword evidence="4" id="KW-1185">Reference proteome</keyword>
<dbReference type="CDD" id="cd03801">
    <property type="entry name" value="GT4_PimA-like"/>
    <property type="match status" value="1"/>
</dbReference>
<accession>A0A1W1Y3L0</accession>
<dbReference type="PANTHER" id="PTHR45947">
    <property type="entry name" value="SULFOQUINOVOSYL TRANSFERASE SQD2"/>
    <property type="match status" value="1"/>
</dbReference>
<dbReference type="OrthoDB" id="199095at2"/>
<feature type="domain" description="Glycosyl transferase family 1" evidence="1">
    <location>
        <begin position="191"/>
        <end position="337"/>
    </location>
</feature>
<dbReference type="SUPFAM" id="SSF53756">
    <property type="entry name" value="UDP-Glycosyltransferase/glycogen phosphorylase"/>
    <property type="match status" value="1"/>
</dbReference>
<name>A0A1W1Y3L0_9LACT</name>